<dbReference type="EMBL" id="HF680312">
    <property type="protein sequence ID" value="CCU74041.1"/>
    <property type="molecule type" value="Genomic_DNA"/>
</dbReference>
<evidence type="ECO:0000313" key="1">
    <source>
        <dbReference type="EMBL" id="CCU74041.1"/>
    </source>
</evidence>
<sequence length="443" mass="50480">MGFSAYSRLKQSMYKQQTRLGSTIAVIVFGASANLSVASEVIDYAQMNEKVRSGDYVNAMSLAESYRSEHEGDICFDYTYGRIAYFNQKYDQAAFALERVVLNDPNDYKAHMLLAATYVEIGNVDAATYELAYVREQASDEELVEVADAQLQQLTNQTHGSAWEAAVEVGAGYDDNYNLGLDSSTVEFNGSQLTVSNDRRKQDSFFNDLAVDGTYRFSKKSALNLRLWHRGYYDGQQQTEFTVRNVYTFRDLKFPVTLSGELRPLLIDGDFSRLVTSLSGLVDLDKENKTLRPQIISRLTHLTFDDSTQERVRAMVGFRLGYAPSAWHHAANILASTEWAMQTEGEQYARNAIGLTYDLSYHYQNGNSTSLSTSYQNYQYQDDFSTSNERRQSSLFYATLKHEWQIGRASNINAMYRFIDGASNIDFFDYQRNFVRVGFGYQF</sequence>
<dbReference type="InterPro" id="IPR011990">
    <property type="entry name" value="TPR-like_helical_dom_sf"/>
</dbReference>
<protein>
    <submittedName>
        <fullName evidence="1">Uncharacterized protein</fullName>
    </submittedName>
</protein>
<reference evidence="1 2" key="1">
    <citation type="journal article" date="2013" name="Genome Announc.">
        <title>Genome Sequence of Thalassolituus oleivorans MIL-1 (DSM 14913T).</title>
        <authorList>
            <person name="Golyshin P.N."/>
            <person name="Werner J."/>
            <person name="Chernikova T.N."/>
            <person name="Tran H."/>
            <person name="Ferrer M."/>
            <person name="Yakimov M.M."/>
            <person name="Teeling H."/>
            <person name="Golyshina O.V."/>
        </authorList>
    </citation>
    <scope>NUCLEOTIDE SEQUENCE [LARGE SCALE GENOMIC DNA]</scope>
    <source>
        <strain evidence="1 2">MIL-1</strain>
    </source>
</reference>
<dbReference type="RefSeq" id="WP_015488741.1">
    <property type="nucleotide sequence ID" value="NC_020888.1"/>
</dbReference>
<name>M5E9X5_9GAMM</name>
<dbReference type="Pfam" id="PF14559">
    <property type="entry name" value="TPR_19"/>
    <property type="match status" value="1"/>
</dbReference>
<dbReference type="SUPFAM" id="SSF48452">
    <property type="entry name" value="TPR-like"/>
    <property type="match status" value="1"/>
</dbReference>
<dbReference type="GeneID" id="79178352"/>
<accession>M5E9X5</accession>
<gene>
    <name evidence="1" type="ORF">TOL_3658</name>
</gene>
<keyword evidence="2" id="KW-1185">Reference proteome</keyword>
<dbReference type="Proteomes" id="UP000011866">
    <property type="component" value="Chromosome"/>
</dbReference>
<organism evidence="1 2">
    <name type="scientific">Thalassolituus oleivorans MIL-1</name>
    <dbReference type="NCBI Taxonomy" id="1298593"/>
    <lineage>
        <taxon>Bacteria</taxon>
        <taxon>Pseudomonadati</taxon>
        <taxon>Pseudomonadota</taxon>
        <taxon>Gammaproteobacteria</taxon>
        <taxon>Oceanospirillales</taxon>
        <taxon>Oceanospirillaceae</taxon>
        <taxon>Thalassolituus</taxon>
    </lineage>
</organism>
<dbReference type="AlphaFoldDB" id="M5E9X5"/>
<evidence type="ECO:0000313" key="2">
    <source>
        <dbReference type="Proteomes" id="UP000011866"/>
    </source>
</evidence>
<dbReference type="HOGENOM" id="CLU_618100_0_0_6"/>
<dbReference type="eggNOG" id="COG0457">
    <property type="taxonomic scope" value="Bacteria"/>
</dbReference>
<proteinExistence type="predicted"/>
<dbReference type="Gene3D" id="1.25.40.10">
    <property type="entry name" value="Tetratricopeptide repeat domain"/>
    <property type="match status" value="1"/>
</dbReference>
<dbReference type="KEGG" id="tol:TOL_3658"/>